<dbReference type="RefSeq" id="WP_317744310.1">
    <property type="nucleotide sequence ID" value="NZ_JAWLUP010000014.1"/>
</dbReference>
<gene>
    <name evidence="2" type="ORF">R4315_09030</name>
</gene>
<keyword evidence="1" id="KW-0812">Transmembrane</keyword>
<organism evidence="2 3">
    <name type="scientific">Rhodococcus oxybenzonivorans</name>
    <dbReference type="NCBI Taxonomy" id="1990687"/>
    <lineage>
        <taxon>Bacteria</taxon>
        <taxon>Bacillati</taxon>
        <taxon>Actinomycetota</taxon>
        <taxon>Actinomycetes</taxon>
        <taxon>Mycobacteriales</taxon>
        <taxon>Nocardiaceae</taxon>
        <taxon>Rhodococcus</taxon>
    </lineage>
</organism>
<name>A0AAE4UXV6_9NOCA</name>
<evidence type="ECO:0000313" key="3">
    <source>
        <dbReference type="Proteomes" id="UP001185863"/>
    </source>
</evidence>
<dbReference type="AlphaFoldDB" id="A0AAE4UXV6"/>
<feature type="transmembrane region" description="Helical" evidence="1">
    <location>
        <begin position="41"/>
        <end position="63"/>
    </location>
</feature>
<evidence type="ECO:0000256" key="1">
    <source>
        <dbReference type="SAM" id="Phobius"/>
    </source>
</evidence>
<accession>A0AAE4UXV6</accession>
<reference evidence="2" key="1">
    <citation type="submission" date="2023-10" db="EMBL/GenBank/DDBJ databases">
        <title>Development of a sustainable strategy for remediation of hydrocarbon-contaminated territories based on the waste exchange concept.</title>
        <authorList>
            <person name="Krivoruchko A."/>
        </authorList>
    </citation>
    <scope>NUCLEOTIDE SEQUENCE</scope>
    <source>
        <strain evidence="2">IEGM 68</strain>
    </source>
</reference>
<comment type="caution">
    <text evidence="2">The sequence shown here is derived from an EMBL/GenBank/DDBJ whole genome shotgun (WGS) entry which is preliminary data.</text>
</comment>
<dbReference type="Proteomes" id="UP001185863">
    <property type="component" value="Unassembled WGS sequence"/>
</dbReference>
<evidence type="ECO:0000313" key="2">
    <source>
        <dbReference type="EMBL" id="MDV7264687.1"/>
    </source>
</evidence>
<dbReference type="EMBL" id="JAWLUP010000014">
    <property type="protein sequence ID" value="MDV7264687.1"/>
    <property type="molecule type" value="Genomic_DNA"/>
</dbReference>
<proteinExistence type="predicted"/>
<protein>
    <submittedName>
        <fullName evidence="2">Uncharacterized protein</fullName>
    </submittedName>
</protein>
<keyword evidence="1" id="KW-1133">Transmembrane helix</keyword>
<sequence length="80" mass="8509">MAQLNTILPRFEALVAGMEANVGNFQLAASIPTASQAATTLTWWFIVPGVALILLGSIGIAVGEQRTIRVSLREEALETV</sequence>
<keyword evidence="1" id="KW-0472">Membrane</keyword>